<evidence type="ECO:0000313" key="3">
    <source>
        <dbReference type="Proteomes" id="UP001432039"/>
    </source>
</evidence>
<name>A0ABZ1TMX3_STRVG</name>
<feature type="region of interest" description="Disordered" evidence="1">
    <location>
        <begin position="1"/>
        <end position="22"/>
    </location>
</feature>
<dbReference type="RefSeq" id="WP_328965386.1">
    <property type="nucleotide sequence ID" value="NZ_CP108090.1"/>
</dbReference>
<protein>
    <submittedName>
        <fullName evidence="2">Uncharacterized protein</fullName>
    </submittedName>
</protein>
<gene>
    <name evidence="2" type="ORF">OG517_40370</name>
</gene>
<evidence type="ECO:0000256" key="1">
    <source>
        <dbReference type="SAM" id="MobiDB-lite"/>
    </source>
</evidence>
<sequence>MAQLEMAGAPEGSAPTPMEVVGPAAGTSELLSLLALNSTPTCEEAFKKAQADGTHPA</sequence>
<accession>A0ABZ1TMX3</accession>
<dbReference type="EMBL" id="CP108090">
    <property type="protein sequence ID" value="WUQ17159.1"/>
    <property type="molecule type" value="Genomic_DNA"/>
</dbReference>
<dbReference type="Proteomes" id="UP001432039">
    <property type="component" value="Chromosome"/>
</dbReference>
<organism evidence="2 3">
    <name type="scientific">Streptomyces virginiae</name>
    <name type="common">Streptomyces cinnamonensis</name>
    <dbReference type="NCBI Taxonomy" id="1961"/>
    <lineage>
        <taxon>Bacteria</taxon>
        <taxon>Bacillati</taxon>
        <taxon>Actinomycetota</taxon>
        <taxon>Actinomycetes</taxon>
        <taxon>Kitasatosporales</taxon>
        <taxon>Streptomycetaceae</taxon>
        <taxon>Streptomyces</taxon>
    </lineage>
</organism>
<evidence type="ECO:0000313" key="2">
    <source>
        <dbReference type="EMBL" id="WUQ17159.1"/>
    </source>
</evidence>
<keyword evidence="3" id="KW-1185">Reference proteome</keyword>
<proteinExistence type="predicted"/>
<reference evidence="2" key="1">
    <citation type="submission" date="2022-10" db="EMBL/GenBank/DDBJ databases">
        <title>The complete genomes of actinobacterial strains from the NBC collection.</title>
        <authorList>
            <person name="Joergensen T.S."/>
            <person name="Alvarez Arevalo M."/>
            <person name="Sterndorff E.B."/>
            <person name="Faurdal D."/>
            <person name="Vuksanovic O."/>
            <person name="Mourched A.-S."/>
            <person name="Charusanti P."/>
            <person name="Shaw S."/>
            <person name="Blin K."/>
            <person name="Weber T."/>
        </authorList>
    </citation>
    <scope>NUCLEOTIDE SEQUENCE</scope>
    <source>
        <strain evidence="2">NBC_00248</strain>
    </source>
</reference>